<feature type="domain" description="HTH cro/C1-type" evidence="2">
    <location>
        <begin position="9"/>
        <end position="63"/>
    </location>
</feature>
<keyword evidence="4" id="KW-1185">Reference proteome</keyword>
<dbReference type="InterPro" id="IPR010982">
    <property type="entry name" value="Lambda_DNA-bd_dom_sf"/>
</dbReference>
<dbReference type="Proteomes" id="UP000596929">
    <property type="component" value="Unassembled WGS sequence"/>
</dbReference>
<dbReference type="SUPFAM" id="SSF47413">
    <property type="entry name" value="lambda repressor-like DNA-binding domains"/>
    <property type="match status" value="1"/>
</dbReference>
<dbReference type="EMBL" id="JACOOO010000040">
    <property type="protein sequence ID" value="MBC5630536.1"/>
    <property type="molecule type" value="Genomic_DNA"/>
</dbReference>
<name>A0ABR7DGK3_9CLOT</name>
<dbReference type="RefSeq" id="WP_186860832.1">
    <property type="nucleotide sequence ID" value="NZ_JACOOO010000040.1"/>
</dbReference>
<dbReference type="InterPro" id="IPR001387">
    <property type="entry name" value="Cro/C1-type_HTH"/>
</dbReference>
<keyword evidence="1" id="KW-0238">DNA-binding</keyword>
<evidence type="ECO:0000259" key="2">
    <source>
        <dbReference type="PROSITE" id="PS50943"/>
    </source>
</evidence>
<sequence length="153" mass="17758">MNNFFSNNIKSLRVDNDFTQQEIADALGITRSRYSNYENGINEPSLDILIRLSKLFNCSIDDLLKIKINTIIKNKIDSIITEEPETSLGLNEFNYSDLKKKLIENRSFYEKKKKTILGEIDVKISEIDSVLDFINNLYTEESLNEISHNKKDE</sequence>
<evidence type="ECO:0000256" key="1">
    <source>
        <dbReference type="ARBA" id="ARBA00023125"/>
    </source>
</evidence>
<evidence type="ECO:0000313" key="4">
    <source>
        <dbReference type="Proteomes" id="UP000596929"/>
    </source>
</evidence>
<dbReference type="CDD" id="cd00093">
    <property type="entry name" value="HTH_XRE"/>
    <property type="match status" value="1"/>
</dbReference>
<reference evidence="3 4" key="1">
    <citation type="submission" date="2020-08" db="EMBL/GenBank/DDBJ databases">
        <title>Genome public.</title>
        <authorList>
            <person name="Liu C."/>
            <person name="Sun Q."/>
        </authorList>
    </citation>
    <scope>NUCLEOTIDE SEQUENCE [LARGE SCALE GENOMIC DNA]</scope>
    <source>
        <strain evidence="3 4">NSJ-6</strain>
    </source>
</reference>
<dbReference type="SMART" id="SM00530">
    <property type="entry name" value="HTH_XRE"/>
    <property type="match status" value="1"/>
</dbReference>
<organism evidence="3 4">
    <name type="scientific">Clostridium hominis</name>
    <dbReference type="NCBI Taxonomy" id="2763036"/>
    <lineage>
        <taxon>Bacteria</taxon>
        <taxon>Bacillati</taxon>
        <taxon>Bacillota</taxon>
        <taxon>Clostridia</taxon>
        <taxon>Eubacteriales</taxon>
        <taxon>Clostridiaceae</taxon>
        <taxon>Clostridium</taxon>
    </lineage>
</organism>
<dbReference type="PANTHER" id="PTHR46558">
    <property type="entry name" value="TRACRIPTIONAL REGULATORY PROTEIN-RELATED-RELATED"/>
    <property type="match status" value="1"/>
</dbReference>
<evidence type="ECO:0000313" key="3">
    <source>
        <dbReference type="EMBL" id="MBC5630536.1"/>
    </source>
</evidence>
<dbReference type="PROSITE" id="PS50943">
    <property type="entry name" value="HTH_CROC1"/>
    <property type="match status" value="1"/>
</dbReference>
<protein>
    <submittedName>
        <fullName evidence="3">Helix-turn-helix domain-containing protein</fullName>
    </submittedName>
</protein>
<dbReference type="Pfam" id="PF01381">
    <property type="entry name" value="HTH_3"/>
    <property type="match status" value="1"/>
</dbReference>
<dbReference type="Gene3D" id="1.10.260.40">
    <property type="entry name" value="lambda repressor-like DNA-binding domains"/>
    <property type="match status" value="1"/>
</dbReference>
<accession>A0ABR7DGK3</accession>
<comment type="caution">
    <text evidence="3">The sequence shown here is derived from an EMBL/GenBank/DDBJ whole genome shotgun (WGS) entry which is preliminary data.</text>
</comment>
<gene>
    <name evidence="3" type="ORF">H8S20_16895</name>
</gene>
<dbReference type="PANTHER" id="PTHR46558:SF11">
    <property type="entry name" value="HTH-TYPE TRANSCRIPTIONAL REGULATOR XRE"/>
    <property type="match status" value="1"/>
</dbReference>
<proteinExistence type="predicted"/>